<evidence type="ECO:0000256" key="1">
    <source>
        <dbReference type="SAM" id="MobiDB-lite"/>
    </source>
</evidence>
<dbReference type="EMBL" id="JACIEU010000014">
    <property type="protein sequence ID" value="MBB4149713.1"/>
    <property type="molecule type" value="Genomic_DNA"/>
</dbReference>
<evidence type="ECO:0000313" key="3">
    <source>
        <dbReference type="Proteomes" id="UP000590524"/>
    </source>
</evidence>
<evidence type="ECO:0000313" key="2">
    <source>
        <dbReference type="EMBL" id="MBB4149713.1"/>
    </source>
</evidence>
<dbReference type="RefSeq" id="WP_188083215.1">
    <property type="nucleotide sequence ID" value="NZ_JACIEU010000014.1"/>
</dbReference>
<sequence length="345" mass="38885">MSMITTEMLADIPYLDHATVPGRFLSCLTFYDEDWHFWVLAGEAGDTKLMKMKAWPAEAFYFAREAAEPNDVYLPFIDFMGRIACFAELQKPFSAVHDDVLNLSASLAKIVHLQSAKSQIAHGLSRMAATEVEYIVLVCRSLFDLFQEMLFKIWDRVQLIDATAKKKPLKESFARTIMSGNTVLTAEEIAERFGIPLELARCYERASETFIALRRFRDNIVHHGSPMQHIFEGDGAFLISSRFRPFPNMDLWADEERQPNDLVPLLPALQMLVYRTITICDDFCVTLSQQIGFPPPIVPDMVLFSRGYFAQHLIEALQSGAARSRVAPAEDTTGGQTGADESPSI</sequence>
<feature type="region of interest" description="Disordered" evidence="1">
    <location>
        <begin position="324"/>
        <end position="345"/>
    </location>
</feature>
<organism evidence="2 3">
    <name type="scientific">Sphingobium scionense</name>
    <dbReference type="NCBI Taxonomy" id="1404341"/>
    <lineage>
        <taxon>Bacteria</taxon>
        <taxon>Pseudomonadati</taxon>
        <taxon>Pseudomonadota</taxon>
        <taxon>Alphaproteobacteria</taxon>
        <taxon>Sphingomonadales</taxon>
        <taxon>Sphingomonadaceae</taxon>
        <taxon>Sphingobium</taxon>
    </lineage>
</organism>
<dbReference type="Proteomes" id="UP000590524">
    <property type="component" value="Unassembled WGS sequence"/>
</dbReference>
<accession>A0A7W6PWD6</accession>
<proteinExistence type="predicted"/>
<comment type="caution">
    <text evidence="2">The sequence shown here is derived from an EMBL/GenBank/DDBJ whole genome shotgun (WGS) entry which is preliminary data.</text>
</comment>
<dbReference type="AlphaFoldDB" id="A0A7W6PWD6"/>
<gene>
    <name evidence="2" type="ORF">GGQ90_003505</name>
</gene>
<keyword evidence="3" id="KW-1185">Reference proteome</keyword>
<name>A0A7W6PWD6_9SPHN</name>
<protein>
    <submittedName>
        <fullName evidence="2">Uncharacterized protein</fullName>
    </submittedName>
</protein>
<reference evidence="2 3" key="1">
    <citation type="submission" date="2020-08" db="EMBL/GenBank/DDBJ databases">
        <title>Genomic Encyclopedia of Type Strains, Phase IV (KMG-IV): sequencing the most valuable type-strain genomes for metagenomic binning, comparative biology and taxonomic classification.</title>
        <authorList>
            <person name="Goeker M."/>
        </authorList>
    </citation>
    <scope>NUCLEOTIDE SEQUENCE [LARGE SCALE GENOMIC DNA]</scope>
    <source>
        <strain evidence="2 3">DSM 19371</strain>
    </source>
</reference>